<evidence type="ECO:0000313" key="3">
    <source>
        <dbReference type="Proteomes" id="UP000322000"/>
    </source>
</evidence>
<organism evidence="3 4">
    <name type="scientific">Trichoplusia ni</name>
    <name type="common">Cabbage looper</name>
    <dbReference type="NCBI Taxonomy" id="7111"/>
    <lineage>
        <taxon>Eukaryota</taxon>
        <taxon>Metazoa</taxon>
        <taxon>Ecdysozoa</taxon>
        <taxon>Arthropoda</taxon>
        <taxon>Hexapoda</taxon>
        <taxon>Insecta</taxon>
        <taxon>Pterygota</taxon>
        <taxon>Neoptera</taxon>
        <taxon>Endopterygota</taxon>
        <taxon>Lepidoptera</taxon>
        <taxon>Glossata</taxon>
        <taxon>Ditrysia</taxon>
        <taxon>Noctuoidea</taxon>
        <taxon>Noctuidae</taxon>
        <taxon>Plusiinae</taxon>
        <taxon>Trichoplusia</taxon>
    </lineage>
</organism>
<proteinExistence type="predicted"/>
<dbReference type="InParanoid" id="A0A7E5WU44"/>
<feature type="region of interest" description="Disordered" evidence="2">
    <location>
        <begin position="891"/>
        <end position="992"/>
    </location>
</feature>
<keyword evidence="1" id="KW-0175">Coiled coil</keyword>
<feature type="compositionally biased region" description="Basic and acidic residues" evidence="2">
    <location>
        <begin position="891"/>
        <end position="903"/>
    </location>
</feature>
<name>A0A7E5WU44_TRINI</name>
<dbReference type="RefSeq" id="XP_026744358.1">
    <property type="nucleotide sequence ID" value="XM_026888557.1"/>
</dbReference>
<evidence type="ECO:0000256" key="1">
    <source>
        <dbReference type="SAM" id="Coils"/>
    </source>
</evidence>
<feature type="coiled-coil region" evidence="1">
    <location>
        <begin position="351"/>
        <end position="378"/>
    </location>
</feature>
<reference evidence="4" key="1">
    <citation type="submission" date="2025-08" db="UniProtKB">
        <authorList>
            <consortium name="RefSeq"/>
        </authorList>
    </citation>
    <scope>IDENTIFICATION</scope>
</reference>
<sequence length="1734" mass="193561">MREIPECLNRRYKALDELIKELSTAMNQGCPTGNPACGADNMGIKLMCDFWNILKDDPECNLKQGVQQCMGVETKHSSLVFAPNRVDCCYLSNKDDKGGDYKSCEANNRIKHVCCDLRTGKRICGANKPSSQTPSVASEKMPLSKVLCNLNEAVSFDKKCNIRVAELMAAQKELTDQIQNLEHREKEGVKLLKQADCMWSCMEETYKKKVANSLERQKVLLKELKEVETSSNKWRKTTKDLEFQMSGLNKTKEEIIEKIQQKNNDVKVIDIEIEDIKSRLQSHAGELEEAKNLLQKKRDASDAKMAGIAKEMTRNQKIVEEQNKIKNDKVQEGTKYVKEAREDLQKICRVLLQKKLENEDLLAEKEALLQEASLLRNTCDTCKDKCKSREGCLAEQLKKLDDEIADYKHKCTKCHECTDTFDVRKYCTDCPRCLAERDCLYEGDHCSPDHNMDCVCMGVKQKFLDNVFDNMYTVLERQSKTSPGKAVADAVLSCLRRSRNGKLNEETRKMLQEFILTTVKKNLNLTIVGGAVKTRCEMDPETYKQLMLCLKDVNANIPLKEDKGTIPKKEACHRWGGHSECNCPKGPKECICTKKAPPPPNDPTPCPTQDKDDKGQAKACPYKKNASCGPECSMQSSQPDAVGTEAAARRAGACAGGACALSGNMRAAQCVLGPEPLAQLPRARPTPPVIPNTIDIEKLTSTCSCGDKMTKPCSCRDTKHLKAGVKDKYDKSTGPMVWEESIDKNRLDLPLKGQLNNGAKVGSGPNVPKDALSEFKDKNKQQSPVKTKEQFKIEIQNQNGEISDQLTELTETDSGTLAMELEEHIVELIEEQSKTKPYLYVSVKTTDSGHMLVGFDTENKSVPTSQRVTVRRTPSGTKLIDIHKDIIKKLKKDGSNETHDSKLPKSLKLPEGPKENGSPSRKQEKKAKITADKEDTPSKDSKEISVSTLSWKSGVSPSEKYSPTSSNKISPAGSSLKKLSVPDGEKPKKMTQIREDKNPPLPIIITETSSLKEFVYGECDCPPSPTISFNWTPKVFVKKQPRTQTDTSKIKNIREKPIKVKSEPGKVKPSKNKQLGEYDCACPRDVPPLCCTKTDTSKKEPQQPIEKTVQIIENHLDAIKPECQCILNSPTSSYISATSKSYLSLADTDYTPELNELYKQGNVNVNLKVRTRNGNVRKLDAAIKHTPSGTLAIYGKDTAVMENITVDKNEYTVLLTKTVSDAYFVGIGQYDRTLNAVLRKTPSGGLFIIPKSKSQQMESRNRSGYEDFFKIKVTGVRNYPVELPAVLKTTPSENYIILLDKEFEKRYKETVKEYVGEKRECIIDLTRSPSGSYVIHLDTNDINNLTKKNALLVKSSSGNIKVLVRGPEFETMVKSVSKRSSTTSSQAFGKLVSKLPASSREFHRERLRKSKYLDKKSSSDTQLYNKVRMQLKDKKCLLSEPSAVLKKTASGQYAIILNKESKKSFINNLQSYLNSNSQGLIPIKRTESGEIIILLNSRDESKRRYGSLRITASGNIFVMVDEATLKGITKAAGTNEKSGVVVASSMVTDLVNPNSVNKSVTTTCHDGQDKCLCDTSKCVCAEMQPHAVEWLHNDSAKKMCSAFWNKAAEDVNSGADNYCAIANGGVPKEKSPHIVIKPGCDCAPVKSKKFGAYEEQCFYVFDTICPYHKDRYNGVSNELLEITGLCNQKQEELNKTKFEFIANNDSPKSSHGSWNSLNYLPPQLPPFLKDVNYR</sequence>
<feature type="compositionally biased region" description="Basic and acidic residues" evidence="2">
    <location>
        <begin position="926"/>
        <end position="943"/>
    </location>
</feature>
<dbReference type="Proteomes" id="UP000322000">
    <property type="component" value="Chromosome 27"/>
</dbReference>
<dbReference type="GeneID" id="113505751"/>
<gene>
    <name evidence="4" type="primary">LOC113505751</name>
</gene>
<protein>
    <submittedName>
        <fullName evidence="4">Uncharacterized protein LOC113505751</fullName>
    </submittedName>
</protein>
<dbReference type="OrthoDB" id="7453798at2759"/>
<evidence type="ECO:0000256" key="2">
    <source>
        <dbReference type="SAM" id="MobiDB-lite"/>
    </source>
</evidence>
<keyword evidence="3" id="KW-1185">Reference proteome</keyword>
<feature type="compositionally biased region" description="Basic and acidic residues" evidence="2">
    <location>
        <begin position="983"/>
        <end position="992"/>
    </location>
</feature>
<feature type="coiled-coil region" evidence="1">
    <location>
        <begin position="245"/>
        <end position="300"/>
    </location>
</feature>
<accession>A0A7E5WU44</accession>
<dbReference type="KEGG" id="tnl:113505751"/>
<feature type="compositionally biased region" description="Polar residues" evidence="2">
    <location>
        <begin position="944"/>
        <end position="973"/>
    </location>
</feature>
<evidence type="ECO:0000313" key="4">
    <source>
        <dbReference type="RefSeq" id="XP_026744358.1"/>
    </source>
</evidence>